<dbReference type="SUPFAM" id="SSF55874">
    <property type="entry name" value="ATPase domain of HSP90 chaperone/DNA topoisomerase II/histidine kinase"/>
    <property type="match status" value="1"/>
</dbReference>
<keyword evidence="6" id="KW-0418">Kinase</keyword>
<evidence type="ECO:0000313" key="13">
    <source>
        <dbReference type="EMBL" id="TXC87923.1"/>
    </source>
</evidence>
<evidence type="ECO:0000256" key="10">
    <source>
        <dbReference type="SAM" id="MobiDB-lite"/>
    </source>
</evidence>
<dbReference type="RefSeq" id="WP_147234031.1">
    <property type="nucleotide sequence ID" value="NZ_VOQS01000001.1"/>
</dbReference>
<dbReference type="FunFam" id="1.10.287.130:FF:000001">
    <property type="entry name" value="Two-component sensor histidine kinase"/>
    <property type="match status" value="1"/>
</dbReference>
<evidence type="ECO:0000256" key="6">
    <source>
        <dbReference type="ARBA" id="ARBA00022777"/>
    </source>
</evidence>
<evidence type="ECO:0000259" key="12">
    <source>
        <dbReference type="PROSITE" id="PS50110"/>
    </source>
</evidence>
<evidence type="ECO:0000256" key="3">
    <source>
        <dbReference type="ARBA" id="ARBA00012438"/>
    </source>
</evidence>
<dbReference type="Proteomes" id="UP000321776">
    <property type="component" value="Unassembled WGS sequence"/>
</dbReference>
<protein>
    <recommendedName>
        <fullName evidence="3">histidine kinase</fullName>
        <ecNumber evidence="3">2.7.13.3</ecNumber>
    </recommendedName>
</protein>
<dbReference type="Gene3D" id="6.10.250.690">
    <property type="match status" value="1"/>
</dbReference>
<dbReference type="EC" id="2.7.13.3" evidence="3"/>
<comment type="subcellular location">
    <subcellularLocation>
        <location evidence="2">Cell inner membrane</location>
        <topology evidence="2">Multi-pass membrane protein</topology>
    </subcellularLocation>
</comment>
<dbReference type="PROSITE" id="PS50109">
    <property type="entry name" value="HIS_KIN"/>
    <property type="match status" value="1"/>
</dbReference>
<evidence type="ECO:0000256" key="5">
    <source>
        <dbReference type="ARBA" id="ARBA00022679"/>
    </source>
</evidence>
<keyword evidence="7" id="KW-0902">Two-component regulatory system</keyword>
<dbReference type="InterPro" id="IPR036097">
    <property type="entry name" value="HisK_dim/P_sf"/>
</dbReference>
<comment type="caution">
    <text evidence="13">The sequence shown here is derived from an EMBL/GenBank/DDBJ whole genome shotgun (WGS) entry which is preliminary data.</text>
</comment>
<evidence type="ECO:0000256" key="9">
    <source>
        <dbReference type="PROSITE-ProRule" id="PRU00169"/>
    </source>
</evidence>
<dbReference type="InterPro" id="IPR003594">
    <property type="entry name" value="HATPase_dom"/>
</dbReference>
<keyword evidence="5" id="KW-0808">Transferase</keyword>
<dbReference type="Pfam" id="PF00072">
    <property type="entry name" value="Response_reg"/>
    <property type="match status" value="2"/>
</dbReference>
<feature type="modified residue" description="4-aspartylphosphate" evidence="9">
    <location>
        <position position="56"/>
    </location>
</feature>
<evidence type="ECO:0000256" key="8">
    <source>
        <dbReference type="ARBA" id="ARBA00023136"/>
    </source>
</evidence>
<dbReference type="Pfam" id="PF02518">
    <property type="entry name" value="HATPase_c"/>
    <property type="match status" value="1"/>
</dbReference>
<dbReference type="PRINTS" id="PR00344">
    <property type="entry name" value="BCTRLSENSOR"/>
</dbReference>
<dbReference type="InterPro" id="IPR036890">
    <property type="entry name" value="HATPase_C_sf"/>
</dbReference>
<dbReference type="InterPro" id="IPR011006">
    <property type="entry name" value="CheY-like_superfamily"/>
</dbReference>
<evidence type="ECO:0000313" key="14">
    <source>
        <dbReference type="Proteomes" id="UP000321776"/>
    </source>
</evidence>
<dbReference type="GO" id="GO:0005886">
    <property type="term" value="C:plasma membrane"/>
    <property type="evidence" value="ECO:0007669"/>
    <property type="project" value="UniProtKB-SubCell"/>
</dbReference>
<dbReference type="AlphaFoldDB" id="A0A5C6VRC5"/>
<name>A0A5C6VRC5_9BURK</name>
<evidence type="ECO:0000256" key="1">
    <source>
        <dbReference type="ARBA" id="ARBA00000085"/>
    </source>
</evidence>
<feature type="domain" description="Response regulatory" evidence="12">
    <location>
        <begin position="7"/>
        <end position="124"/>
    </location>
</feature>
<feature type="compositionally biased region" description="Low complexity" evidence="10">
    <location>
        <begin position="569"/>
        <end position="585"/>
    </location>
</feature>
<dbReference type="Gene3D" id="3.40.50.2300">
    <property type="match status" value="2"/>
</dbReference>
<evidence type="ECO:0000256" key="2">
    <source>
        <dbReference type="ARBA" id="ARBA00004429"/>
    </source>
</evidence>
<dbReference type="SMART" id="SM00448">
    <property type="entry name" value="REC"/>
    <property type="match status" value="2"/>
</dbReference>
<dbReference type="PANTHER" id="PTHR43547:SF2">
    <property type="entry name" value="HYBRID SIGNAL TRANSDUCTION HISTIDINE KINASE C"/>
    <property type="match status" value="1"/>
</dbReference>
<dbReference type="PROSITE" id="PS50110">
    <property type="entry name" value="RESPONSE_REGULATORY"/>
    <property type="match status" value="2"/>
</dbReference>
<dbReference type="Gene3D" id="1.10.287.130">
    <property type="match status" value="1"/>
</dbReference>
<feature type="domain" description="Histidine kinase" evidence="11">
    <location>
        <begin position="146"/>
        <end position="365"/>
    </location>
</feature>
<dbReference type="CDD" id="cd17580">
    <property type="entry name" value="REC_2_DhkD-like"/>
    <property type="match status" value="1"/>
</dbReference>
<feature type="compositionally biased region" description="Low complexity" evidence="10">
    <location>
        <begin position="379"/>
        <end position="437"/>
    </location>
</feature>
<dbReference type="InterPro" id="IPR005467">
    <property type="entry name" value="His_kinase_dom"/>
</dbReference>
<feature type="domain" description="Response regulatory" evidence="12">
    <location>
        <begin position="441"/>
        <end position="557"/>
    </location>
</feature>
<sequence>MTVAAPLILNVDDNDGARYAKTRVLVHAGFEVIEAATGQGALDQVRTHSPAIVLLDVKLPDISGIEVCSMLKRDPQTRSTLILQTSAAAVQSFDKVRALDGGADSYLTEPIEPAELVANVRALLRLHCAEEALRDADRRKDQFLATLAHELRNPLAPIRNAVELMDPRYHAAEDAVRDARMIARRQVEHLSRLVDDLLDVSRITHGKIALQIECVQVDAAVATAVEANQPFITKKQHTLHVNVPDKACMIYGDPIRVAQVISNLLSNAAKYTPEGGVLELDVSAADGSVTIRMRDNGIGIPSNELADVFNLFMQSEDSLARSEGGLGIGLSLAKTLTELHGGTIEAFSAGLGMGSEFVVTLPMVVQQAAIEPEPATLGASANAAPRAQSADTGAAGPPAGDSAAGSAAGSAAESSAESSAGSAAESTPESAPESAPGTRRRVMVVDDSVDGAESMSILLEMLGHEVRVMYDGAAAIATASEFKPEVVLLDIGLPGIDGYQVARALRAEPATAGALLIALTGYGQESDRQRTRDAGFDHHLVKPASLDDIERVIAANGAGGVPRNPGTTAQPDAAQPNAAQPDVTE</sequence>
<dbReference type="Pfam" id="PF00512">
    <property type="entry name" value="HisKA"/>
    <property type="match status" value="1"/>
</dbReference>
<dbReference type="SMART" id="SM00387">
    <property type="entry name" value="HATPase_c"/>
    <property type="match status" value="1"/>
</dbReference>
<dbReference type="InterPro" id="IPR003661">
    <property type="entry name" value="HisK_dim/P_dom"/>
</dbReference>
<dbReference type="InterPro" id="IPR004358">
    <property type="entry name" value="Sig_transdc_His_kin-like_C"/>
</dbReference>
<feature type="region of interest" description="Disordered" evidence="10">
    <location>
        <begin position="556"/>
        <end position="585"/>
    </location>
</feature>
<reference evidence="13 14" key="1">
    <citation type="journal article" date="2018" name="Int. J. Syst. Evol. Microbiol.">
        <title>Paraburkholderia azotifigens sp. nov., a nitrogen-fixing bacterium isolated from paddy soil.</title>
        <authorList>
            <person name="Choi G.M."/>
            <person name="Im W.T."/>
        </authorList>
    </citation>
    <scope>NUCLEOTIDE SEQUENCE [LARGE SCALE GENOMIC DNA]</scope>
    <source>
        <strain evidence="13 14">NF 2-5-3</strain>
    </source>
</reference>
<dbReference type="InterPro" id="IPR001789">
    <property type="entry name" value="Sig_transdc_resp-reg_receiver"/>
</dbReference>
<gene>
    <name evidence="13" type="ORF">FRZ40_10225</name>
</gene>
<accession>A0A5C6VRC5</accession>
<evidence type="ECO:0000259" key="11">
    <source>
        <dbReference type="PROSITE" id="PS50109"/>
    </source>
</evidence>
<organism evidence="13 14">
    <name type="scientific">Paraburkholderia azotifigens</name>
    <dbReference type="NCBI Taxonomy" id="2057004"/>
    <lineage>
        <taxon>Bacteria</taxon>
        <taxon>Pseudomonadati</taxon>
        <taxon>Pseudomonadota</taxon>
        <taxon>Betaproteobacteria</taxon>
        <taxon>Burkholderiales</taxon>
        <taxon>Burkholderiaceae</taxon>
        <taxon>Paraburkholderia</taxon>
    </lineage>
</organism>
<evidence type="ECO:0000256" key="7">
    <source>
        <dbReference type="ARBA" id="ARBA00023012"/>
    </source>
</evidence>
<feature type="region of interest" description="Disordered" evidence="10">
    <location>
        <begin position="377"/>
        <end position="441"/>
    </location>
</feature>
<dbReference type="SUPFAM" id="SSF52172">
    <property type="entry name" value="CheY-like"/>
    <property type="match status" value="2"/>
</dbReference>
<comment type="catalytic activity">
    <reaction evidence="1">
        <text>ATP + protein L-histidine = ADP + protein N-phospho-L-histidine.</text>
        <dbReference type="EC" id="2.7.13.3"/>
    </reaction>
</comment>
<dbReference type="CDD" id="cd00082">
    <property type="entry name" value="HisKA"/>
    <property type="match status" value="1"/>
</dbReference>
<dbReference type="SUPFAM" id="SSF47384">
    <property type="entry name" value="Homodimeric domain of signal transducing histidine kinase"/>
    <property type="match status" value="1"/>
</dbReference>
<proteinExistence type="predicted"/>
<dbReference type="EMBL" id="VOQS01000001">
    <property type="protein sequence ID" value="TXC87923.1"/>
    <property type="molecule type" value="Genomic_DNA"/>
</dbReference>
<dbReference type="PANTHER" id="PTHR43547">
    <property type="entry name" value="TWO-COMPONENT HISTIDINE KINASE"/>
    <property type="match status" value="1"/>
</dbReference>
<evidence type="ECO:0000256" key="4">
    <source>
        <dbReference type="ARBA" id="ARBA00022553"/>
    </source>
</evidence>
<dbReference type="GO" id="GO:0000155">
    <property type="term" value="F:phosphorelay sensor kinase activity"/>
    <property type="evidence" value="ECO:0007669"/>
    <property type="project" value="InterPro"/>
</dbReference>
<keyword evidence="4 9" id="KW-0597">Phosphoprotein</keyword>
<dbReference type="SMART" id="SM00388">
    <property type="entry name" value="HisKA"/>
    <property type="match status" value="1"/>
</dbReference>
<keyword evidence="8" id="KW-0472">Membrane</keyword>
<dbReference type="FunFam" id="3.30.565.10:FF:000006">
    <property type="entry name" value="Sensor histidine kinase WalK"/>
    <property type="match status" value="1"/>
</dbReference>
<dbReference type="Gene3D" id="3.30.565.10">
    <property type="entry name" value="Histidine kinase-like ATPase, C-terminal domain"/>
    <property type="match status" value="1"/>
</dbReference>
<feature type="modified residue" description="4-aspartylphosphate" evidence="9">
    <location>
        <position position="490"/>
    </location>
</feature>